<keyword evidence="1" id="KW-0175">Coiled coil</keyword>
<evidence type="ECO:0000313" key="4">
    <source>
        <dbReference type="Proteomes" id="UP000728185"/>
    </source>
</evidence>
<feature type="region of interest" description="Disordered" evidence="2">
    <location>
        <begin position="857"/>
        <end position="881"/>
    </location>
</feature>
<evidence type="ECO:0000313" key="3">
    <source>
        <dbReference type="EMBL" id="KAA0195601.1"/>
    </source>
</evidence>
<dbReference type="OrthoDB" id="2130750at2759"/>
<feature type="region of interest" description="Disordered" evidence="2">
    <location>
        <begin position="117"/>
        <end position="159"/>
    </location>
</feature>
<gene>
    <name evidence="3" type="ORF">FBUS_05345</name>
</gene>
<comment type="caution">
    <text evidence="3">The sequence shown here is derived from an EMBL/GenBank/DDBJ whole genome shotgun (WGS) entry which is preliminary data.</text>
</comment>
<feature type="coiled-coil region" evidence="1">
    <location>
        <begin position="312"/>
        <end position="353"/>
    </location>
</feature>
<evidence type="ECO:0000256" key="2">
    <source>
        <dbReference type="SAM" id="MobiDB-lite"/>
    </source>
</evidence>
<dbReference type="Proteomes" id="UP000728185">
    <property type="component" value="Unassembled WGS sequence"/>
</dbReference>
<feature type="compositionally biased region" description="Polar residues" evidence="2">
    <location>
        <begin position="132"/>
        <end position="154"/>
    </location>
</feature>
<feature type="region of interest" description="Disordered" evidence="2">
    <location>
        <begin position="235"/>
        <end position="294"/>
    </location>
</feature>
<proteinExistence type="predicted"/>
<protein>
    <submittedName>
        <fullName evidence="3">Uncharacterized protein</fullName>
    </submittedName>
</protein>
<accession>A0A8E0VL68</accession>
<evidence type="ECO:0000256" key="1">
    <source>
        <dbReference type="SAM" id="Coils"/>
    </source>
</evidence>
<feature type="compositionally biased region" description="Low complexity" evidence="2">
    <location>
        <begin position="241"/>
        <end position="271"/>
    </location>
</feature>
<feature type="compositionally biased region" description="Polar residues" evidence="2">
    <location>
        <begin position="272"/>
        <end position="284"/>
    </location>
</feature>
<sequence length="917" mass="103721">MDAGRHSPNCRIRTEPFLSDTLLAFLSHLPSHSIPPTCAPSRMDVYIYTLGHRPHTNGLDYRRVSLTKPNSLGRSNSARFTRHGNTPFTSVIGDINPRTRPSLLDLDIRGMKRSKSDRFKFARPQWKPPGSPNSQTSNQSAQEKFFSKPSTRSRTLPRLTKKTNLLVSFDLNASHDFGETNSVVSCPSLRSAIRNPSKSLKPNSFAGLAITDSRKSLRTLKGSWCDQLNHIPRSRTLSPERLAGSRLRSRSAGPGSRQQPSSPLSETSTSTVRPSQLSSAYSRTESPDRSSESTHSLLHSYLPKCLSADIVIECAQDRLVELQNQVVEAYRARAEVTQALDDQRSQLDAMNDQLFKEYERTKNLLFQLKRLSLRMTQSPVAKLSTSSGTNIHAHPGQCSAPNVKLPGKHSLDAIEEHEAETPPESAPPSSPVSELPTQIEVKVTSPDYVNCQIERLRVSSAHQRQCDQLLCKMVVCRESLKHKVSHLSDTRELCVPVVWTNVQFNLLEELQKQRSQFDQMNPDLSEKKEDIFESKTNDKYLEASSVLELVQNFQRGLVEYEKGCIRQSSVEISVLQAEISHLSNGPMKEARNALEKLLRIHQLKQMEFKAKSLCYEQTKLIRNKYQELANVINEVLTPSLCPHSATNWRVCKVFHILVHWIINLCDTFHRSFPSNQFNFVSQMWASERDLKLYANQQLSERLALLTGHQADTPQKDTLIKAQLAWKKRQDLTDSGSYESKMDHAPTVFSLFGALCKEIRRLQTRSAKLIDALNTLNSGKCNAAQLVQIRLLVHQSGQSTSLFWRCLFSQSNSRKTPMRRDQRKRKFQVEHARNGFSPVHSGASNSCFDLSTHSTNNPFQLPNDDRSFPTTKVDPTSVSQAGLKSRRRRPVSFYLKRSFEPVLEDIINEADEEVAESP</sequence>
<dbReference type="EMBL" id="LUCM01003593">
    <property type="protein sequence ID" value="KAA0195601.1"/>
    <property type="molecule type" value="Genomic_DNA"/>
</dbReference>
<organism evidence="3 4">
    <name type="scientific">Fasciolopsis buskii</name>
    <dbReference type="NCBI Taxonomy" id="27845"/>
    <lineage>
        <taxon>Eukaryota</taxon>
        <taxon>Metazoa</taxon>
        <taxon>Spiralia</taxon>
        <taxon>Lophotrochozoa</taxon>
        <taxon>Platyhelminthes</taxon>
        <taxon>Trematoda</taxon>
        <taxon>Digenea</taxon>
        <taxon>Plagiorchiida</taxon>
        <taxon>Echinostomata</taxon>
        <taxon>Echinostomatoidea</taxon>
        <taxon>Fasciolidae</taxon>
        <taxon>Fasciolopsis</taxon>
    </lineage>
</organism>
<dbReference type="AlphaFoldDB" id="A0A8E0VL68"/>
<name>A0A8E0VL68_9TREM</name>
<keyword evidence="4" id="KW-1185">Reference proteome</keyword>
<feature type="compositionally biased region" description="Polar residues" evidence="2">
    <location>
        <begin position="867"/>
        <end position="881"/>
    </location>
</feature>
<reference evidence="3" key="1">
    <citation type="submission" date="2019-05" db="EMBL/GenBank/DDBJ databases">
        <title>Annotation for the trematode Fasciolopsis buski.</title>
        <authorList>
            <person name="Choi Y.-J."/>
        </authorList>
    </citation>
    <scope>NUCLEOTIDE SEQUENCE</scope>
    <source>
        <strain evidence="3">HT</strain>
        <tissue evidence="3">Whole worm</tissue>
    </source>
</reference>